<dbReference type="InterPro" id="IPR001789">
    <property type="entry name" value="Sig_transdc_resp-reg_receiver"/>
</dbReference>
<dbReference type="PANTHER" id="PTHR44591">
    <property type="entry name" value="STRESS RESPONSE REGULATOR PROTEIN 1"/>
    <property type="match status" value="1"/>
</dbReference>
<evidence type="ECO:0000313" key="4">
    <source>
        <dbReference type="Proteomes" id="UP001208689"/>
    </source>
</evidence>
<dbReference type="PANTHER" id="PTHR44591:SF3">
    <property type="entry name" value="RESPONSE REGULATORY DOMAIN-CONTAINING PROTEIN"/>
    <property type="match status" value="1"/>
</dbReference>
<dbReference type="Proteomes" id="UP001208689">
    <property type="component" value="Chromosome"/>
</dbReference>
<dbReference type="Gene3D" id="3.40.50.2300">
    <property type="match status" value="1"/>
</dbReference>
<accession>A0ABY6HTC2</accession>
<evidence type="ECO:0000256" key="1">
    <source>
        <dbReference type="ARBA" id="ARBA00022553"/>
    </source>
</evidence>
<reference evidence="3" key="1">
    <citation type="submission" date="2022-09" db="EMBL/GenBank/DDBJ databases">
        <title>Actin cytoskeleton and complex cell architecture in an #Asgard archaeon.</title>
        <authorList>
            <person name="Ponce Toledo R.I."/>
            <person name="Schleper C."/>
            <person name="Rodrigues Oliveira T."/>
            <person name="Wollweber F."/>
            <person name="Xu J."/>
            <person name="Rittmann S."/>
            <person name="Klingl A."/>
            <person name="Pilhofer M."/>
        </authorList>
    </citation>
    <scope>NUCLEOTIDE SEQUENCE</scope>
    <source>
        <strain evidence="3">B-35</strain>
    </source>
</reference>
<organism evidence="3 4">
    <name type="scientific">Candidatus Lokiarchaeum ossiferum</name>
    <dbReference type="NCBI Taxonomy" id="2951803"/>
    <lineage>
        <taxon>Archaea</taxon>
        <taxon>Promethearchaeati</taxon>
        <taxon>Promethearchaeota</taxon>
        <taxon>Promethearchaeia</taxon>
        <taxon>Promethearchaeales</taxon>
        <taxon>Promethearchaeaceae</taxon>
        <taxon>Candidatus Lokiarchaeum</taxon>
    </lineage>
</organism>
<name>A0ABY6HTC2_9ARCH</name>
<dbReference type="Pfam" id="PF00072">
    <property type="entry name" value="Response_reg"/>
    <property type="match status" value="1"/>
</dbReference>
<proteinExistence type="predicted"/>
<dbReference type="CDD" id="cd17546">
    <property type="entry name" value="REC_hyHK_CKI1_RcsC-like"/>
    <property type="match status" value="1"/>
</dbReference>
<dbReference type="SUPFAM" id="SSF52172">
    <property type="entry name" value="CheY-like"/>
    <property type="match status" value="1"/>
</dbReference>
<keyword evidence="1" id="KW-0597">Phosphoprotein</keyword>
<dbReference type="SMART" id="SM00448">
    <property type="entry name" value="REC"/>
    <property type="match status" value="1"/>
</dbReference>
<dbReference type="EMBL" id="CP104013">
    <property type="protein sequence ID" value="UYP46670.1"/>
    <property type="molecule type" value="Genomic_DNA"/>
</dbReference>
<dbReference type="InterPro" id="IPR011006">
    <property type="entry name" value="CheY-like_superfamily"/>
</dbReference>
<keyword evidence="4" id="KW-1185">Reference proteome</keyword>
<dbReference type="InterPro" id="IPR050595">
    <property type="entry name" value="Bact_response_regulator"/>
</dbReference>
<sequence length="141" mass="15840">MCEKKNTISSQRVLVMDDDHNIQNILSKVLRRMDCEVDCADAGEEALEKYRKSFKSSKPYDLVILDLIVPNGMGGLQTMVGLKEINPDVKAIISSGYFQEQDLTSYKEYGFSSLLNKPYTIDELISSISECLANNADYLAK</sequence>
<feature type="domain" description="Response regulatory" evidence="2">
    <location>
        <begin position="12"/>
        <end position="132"/>
    </location>
</feature>
<evidence type="ECO:0000259" key="2">
    <source>
        <dbReference type="PROSITE" id="PS50110"/>
    </source>
</evidence>
<gene>
    <name evidence="3" type="ORF">NEF87_002955</name>
</gene>
<evidence type="ECO:0000313" key="3">
    <source>
        <dbReference type="EMBL" id="UYP46670.1"/>
    </source>
</evidence>
<dbReference type="PROSITE" id="PS50110">
    <property type="entry name" value="RESPONSE_REGULATORY"/>
    <property type="match status" value="1"/>
</dbReference>
<protein>
    <submittedName>
        <fullName evidence="3">Regulator of RpoS</fullName>
    </submittedName>
</protein>